<comment type="caution">
    <text evidence="1">The sequence shown here is derived from an EMBL/GenBank/DDBJ whole genome shotgun (WGS) entry which is preliminary data.</text>
</comment>
<gene>
    <name evidence="1" type="ORF">A5792_31390</name>
</gene>
<dbReference type="EMBL" id="LZSO01000042">
    <property type="protein sequence ID" value="OBB23913.1"/>
    <property type="molecule type" value="Genomic_DNA"/>
</dbReference>
<sequence>MSKTFNLSLDSPVGVEQILAAFGEREYWLARLSIFSGIDTLESLSVDRDGSVTAILTKDVQRNRESSPLAKFFPENWRVVQRETWHPLSGNRVGGDLSITPSRAPGSAAGTALLAPIATGSRLKCAAKVEFKVPLIGGEIERMMGRVLVQNITALQHFTADWIAKHK</sequence>
<accession>A0A1A0QPR5</accession>
<evidence type="ECO:0008006" key="3">
    <source>
        <dbReference type="Google" id="ProtNLM"/>
    </source>
</evidence>
<proteinExistence type="predicted"/>
<name>A0A1A0QPR5_MYCPR</name>
<evidence type="ECO:0000313" key="2">
    <source>
        <dbReference type="Proteomes" id="UP000093902"/>
    </source>
</evidence>
<dbReference type="Proteomes" id="UP000093902">
    <property type="component" value="Unassembled WGS sequence"/>
</dbReference>
<dbReference type="InterPro" id="IPR019639">
    <property type="entry name" value="DUF2505"/>
</dbReference>
<evidence type="ECO:0000313" key="1">
    <source>
        <dbReference type="EMBL" id="OBB23913.1"/>
    </source>
</evidence>
<dbReference type="Pfam" id="PF10698">
    <property type="entry name" value="DUF2505"/>
    <property type="match status" value="1"/>
</dbReference>
<organism evidence="1 2">
    <name type="scientific">Mycolicibacterium peregrinum</name>
    <name type="common">Mycobacterium peregrinum</name>
    <dbReference type="NCBI Taxonomy" id="43304"/>
    <lineage>
        <taxon>Bacteria</taxon>
        <taxon>Bacillati</taxon>
        <taxon>Actinomycetota</taxon>
        <taxon>Actinomycetes</taxon>
        <taxon>Mycobacteriales</taxon>
        <taxon>Mycobacteriaceae</taxon>
        <taxon>Mycolicibacterium</taxon>
    </lineage>
</organism>
<reference evidence="2" key="1">
    <citation type="submission" date="2016-06" db="EMBL/GenBank/DDBJ databases">
        <authorList>
            <person name="Sutton G."/>
            <person name="Brinkac L."/>
            <person name="Sanka R."/>
            <person name="Adams M."/>
            <person name="Lau E."/>
            <person name="Mehaffy C."/>
            <person name="Tameris M."/>
            <person name="Hatherill M."/>
            <person name="Hanekom W."/>
            <person name="Mahomed H."/>
            <person name="Mcshane H."/>
        </authorList>
    </citation>
    <scope>NUCLEOTIDE SEQUENCE [LARGE SCALE GENOMIC DNA]</scope>
    <source>
        <strain evidence="2">852002-51209_SCH5440388</strain>
    </source>
</reference>
<protein>
    <recommendedName>
        <fullName evidence="3">DUF2505 domain-containing protein</fullName>
    </recommendedName>
</protein>
<dbReference type="AlphaFoldDB" id="A0A1A0QPR5"/>